<evidence type="ECO:0000313" key="3">
    <source>
        <dbReference type="Proteomes" id="UP000008311"/>
    </source>
</evidence>
<dbReference type="AlphaFoldDB" id="B9TJ85"/>
<evidence type="ECO:0000256" key="1">
    <source>
        <dbReference type="SAM" id="MobiDB-lite"/>
    </source>
</evidence>
<protein>
    <submittedName>
        <fullName evidence="2">Uncharacterized protein</fullName>
    </submittedName>
</protein>
<sequence>KPQESAPAEPATDYQEPYSPPTAELSDHTPSVKTEEKPPVGYDLVFSYNQIRYCLSEDIRLGAIKNALDHYSENEVDRFNAEIADYNNRCSHFRYHSGALESVRAEVNPLHDALVAEGLERLYFWRVTNNDHSKKSKHKSANEYLSDLPDAEFSNYIATEGEESDSDGVSK</sequence>
<dbReference type="Proteomes" id="UP000008311">
    <property type="component" value="Unassembled WGS sequence"/>
</dbReference>
<keyword evidence="3" id="KW-1185">Reference proteome</keyword>
<evidence type="ECO:0000313" key="2">
    <source>
        <dbReference type="EMBL" id="EEF24080.1"/>
    </source>
</evidence>
<organism evidence="2 3">
    <name type="scientific">Ricinus communis</name>
    <name type="common">Castor bean</name>
    <dbReference type="NCBI Taxonomy" id="3988"/>
    <lineage>
        <taxon>Eukaryota</taxon>
        <taxon>Viridiplantae</taxon>
        <taxon>Streptophyta</taxon>
        <taxon>Embryophyta</taxon>
        <taxon>Tracheophyta</taxon>
        <taxon>Spermatophyta</taxon>
        <taxon>Magnoliopsida</taxon>
        <taxon>eudicotyledons</taxon>
        <taxon>Gunneridae</taxon>
        <taxon>Pentapetalae</taxon>
        <taxon>rosids</taxon>
        <taxon>fabids</taxon>
        <taxon>Malpighiales</taxon>
        <taxon>Euphorbiaceae</taxon>
        <taxon>Acalyphoideae</taxon>
        <taxon>Acalypheae</taxon>
        <taxon>Ricinus</taxon>
    </lineage>
</organism>
<reference evidence="3" key="1">
    <citation type="journal article" date="2010" name="Nat. Biotechnol.">
        <title>Draft genome sequence of the oilseed species Ricinus communis.</title>
        <authorList>
            <person name="Chan A.P."/>
            <person name="Crabtree J."/>
            <person name="Zhao Q."/>
            <person name="Lorenzi H."/>
            <person name="Orvis J."/>
            <person name="Puiu D."/>
            <person name="Melake-Berhan A."/>
            <person name="Jones K.M."/>
            <person name="Redman J."/>
            <person name="Chen G."/>
            <person name="Cahoon E.B."/>
            <person name="Gedil M."/>
            <person name="Stanke M."/>
            <person name="Haas B.J."/>
            <person name="Wortman J.R."/>
            <person name="Fraser-Liggett C.M."/>
            <person name="Ravel J."/>
            <person name="Rabinowicz P.D."/>
        </authorList>
    </citation>
    <scope>NUCLEOTIDE SEQUENCE [LARGE SCALE GENOMIC DNA]</scope>
    <source>
        <strain evidence="3">cv. Hale</strain>
    </source>
</reference>
<feature type="region of interest" description="Disordered" evidence="1">
    <location>
        <begin position="1"/>
        <end position="36"/>
    </location>
</feature>
<name>B9TJ85_RICCO</name>
<dbReference type="InParanoid" id="B9TJ85"/>
<accession>B9TJ85</accession>
<gene>
    <name evidence="2" type="ORF">RCOM_1809720</name>
</gene>
<feature type="non-terminal residue" evidence="2">
    <location>
        <position position="1"/>
    </location>
</feature>
<dbReference type="EMBL" id="EQ983550">
    <property type="protein sequence ID" value="EEF24080.1"/>
    <property type="molecule type" value="Genomic_DNA"/>
</dbReference>
<proteinExistence type="predicted"/>